<evidence type="ECO:0000313" key="1">
    <source>
        <dbReference type="EMBL" id="MCT9002136.1"/>
    </source>
</evidence>
<protein>
    <submittedName>
        <fullName evidence="1">Zinc-binding metallopeptidase</fullName>
    </submittedName>
</protein>
<gene>
    <name evidence="1" type="ORF">N4R40_07150</name>
</gene>
<dbReference type="EMBL" id="JAODOR010000008">
    <property type="protein sequence ID" value="MCT9002136.1"/>
    <property type="molecule type" value="Genomic_DNA"/>
</dbReference>
<evidence type="ECO:0000313" key="2">
    <source>
        <dbReference type="Proteomes" id="UP001300496"/>
    </source>
</evidence>
<name>A0ABT2PC19_9MICO</name>
<organism evidence="1 2">
    <name type="scientific">Microbacterium memoriense</name>
    <dbReference type="NCBI Taxonomy" id="2978350"/>
    <lineage>
        <taxon>Bacteria</taxon>
        <taxon>Bacillati</taxon>
        <taxon>Actinomycetota</taxon>
        <taxon>Actinomycetes</taxon>
        <taxon>Micrococcales</taxon>
        <taxon>Microbacteriaceae</taxon>
        <taxon>Microbacterium</taxon>
    </lineage>
</organism>
<comment type="caution">
    <text evidence="1">The sequence shown here is derived from an EMBL/GenBank/DDBJ whole genome shotgun (WGS) entry which is preliminary data.</text>
</comment>
<reference evidence="1 2" key="1">
    <citation type="journal article" date="2024" name="Int. J. Syst. Evol. Microbiol.">
        <title>Microbacterium memoriense sp. nov., a member of the Actinomycetota from marine beach sediment of the north coast of Portugal.</title>
        <authorList>
            <person name="Santos J.D.N.D."/>
            <person name="Klimek D."/>
            <person name="Calusinska M."/>
            <person name="Lobo-da-Cunha A."/>
            <person name="Catita J."/>
            <person name="Goncalves H."/>
            <person name="Gonzalez I."/>
            <person name="Lage O.M."/>
        </authorList>
    </citation>
    <scope>NUCLEOTIDE SEQUENCE [LARGE SCALE GENOMIC DNA]</scope>
    <source>
        <strain evidence="1 2">PMIC_1C1B</strain>
    </source>
</reference>
<keyword evidence="2" id="KW-1185">Reference proteome</keyword>
<dbReference type="Pfam" id="PF15887">
    <property type="entry name" value="Peptidase_Mx"/>
    <property type="match status" value="1"/>
</dbReference>
<dbReference type="RefSeq" id="WP_261606669.1">
    <property type="nucleotide sequence ID" value="NZ_JAODOR010000008.1"/>
</dbReference>
<dbReference type="InterPro" id="IPR031321">
    <property type="entry name" value="UCP012641"/>
</dbReference>
<accession>A0ABT2PC19</accession>
<dbReference type="Proteomes" id="UP001300496">
    <property type="component" value="Unassembled WGS sequence"/>
</dbReference>
<proteinExistence type="predicted"/>
<sequence>MHVGQCRQGWRRPGGWLSRGFNRINRAMGLSDLYPFTITAPVQRKLAFVHDIVTRAPLTTEEQRALALATPEERA</sequence>